<dbReference type="EMBL" id="CAJVPP010018195">
    <property type="protein sequence ID" value="CAG8734789.1"/>
    <property type="molecule type" value="Genomic_DNA"/>
</dbReference>
<feature type="non-terminal residue" evidence="1">
    <location>
        <position position="56"/>
    </location>
</feature>
<name>A0A9N9NI14_FUNMO</name>
<organism evidence="1 2">
    <name type="scientific">Funneliformis mosseae</name>
    <name type="common">Endomycorrhizal fungus</name>
    <name type="synonym">Glomus mosseae</name>
    <dbReference type="NCBI Taxonomy" id="27381"/>
    <lineage>
        <taxon>Eukaryota</taxon>
        <taxon>Fungi</taxon>
        <taxon>Fungi incertae sedis</taxon>
        <taxon>Mucoromycota</taxon>
        <taxon>Glomeromycotina</taxon>
        <taxon>Glomeromycetes</taxon>
        <taxon>Glomerales</taxon>
        <taxon>Glomeraceae</taxon>
        <taxon>Funneliformis</taxon>
    </lineage>
</organism>
<evidence type="ECO:0000313" key="2">
    <source>
        <dbReference type="Proteomes" id="UP000789375"/>
    </source>
</evidence>
<gene>
    <name evidence="1" type="ORF">FMOSSE_LOCUS15832</name>
</gene>
<comment type="caution">
    <text evidence="1">The sequence shown here is derived from an EMBL/GenBank/DDBJ whole genome shotgun (WGS) entry which is preliminary data.</text>
</comment>
<protein>
    <submittedName>
        <fullName evidence="1">11846_t:CDS:1</fullName>
    </submittedName>
</protein>
<dbReference type="AlphaFoldDB" id="A0A9N9NI14"/>
<accession>A0A9N9NI14</accession>
<sequence length="56" mass="6567">PIKSFIKSFKTLAMYTLIRLEFACRIWKKILLNLLRDTPYIVFVYHIPTGGRLAVP</sequence>
<evidence type="ECO:0000313" key="1">
    <source>
        <dbReference type="EMBL" id="CAG8734789.1"/>
    </source>
</evidence>
<proteinExistence type="predicted"/>
<feature type="non-terminal residue" evidence="1">
    <location>
        <position position="1"/>
    </location>
</feature>
<keyword evidence="2" id="KW-1185">Reference proteome</keyword>
<reference evidence="1" key="1">
    <citation type="submission" date="2021-06" db="EMBL/GenBank/DDBJ databases">
        <authorList>
            <person name="Kallberg Y."/>
            <person name="Tangrot J."/>
            <person name="Rosling A."/>
        </authorList>
    </citation>
    <scope>NUCLEOTIDE SEQUENCE</scope>
    <source>
        <strain evidence="1">87-6 pot B 2015</strain>
    </source>
</reference>
<dbReference type="Proteomes" id="UP000789375">
    <property type="component" value="Unassembled WGS sequence"/>
</dbReference>